<organism evidence="5">
    <name type="scientific">Kitasatospora camelliae</name>
    <dbReference type="NCBI Taxonomy" id="3156397"/>
    <lineage>
        <taxon>Bacteria</taxon>
        <taxon>Bacillati</taxon>
        <taxon>Actinomycetota</taxon>
        <taxon>Actinomycetes</taxon>
        <taxon>Kitasatosporales</taxon>
        <taxon>Streptomycetaceae</taxon>
        <taxon>Kitasatospora</taxon>
    </lineage>
</organism>
<dbReference type="InterPro" id="IPR008628">
    <property type="entry name" value="GPP34-like"/>
</dbReference>
<keyword evidence="2" id="KW-0333">Golgi apparatus</keyword>
<protein>
    <submittedName>
        <fullName evidence="5">GPP34 family phosphoprotein</fullName>
    </submittedName>
</protein>
<proteinExistence type="predicted"/>
<dbReference type="InterPro" id="IPR038261">
    <property type="entry name" value="GPP34-like_sf"/>
</dbReference>
<dbReference type="RefSeq" id="WP_354644054.1">
    <property type="nucleotide sequence ID" value="NZ_CP159872.1"/>
</dbReference>
<evidence type="ECO:0000256" key="1">
    <source>
        <dbReference type="ARBA" id="ARBA00004255"/>
    </source>
</evidence>
<accession>A0AAU8K323</accession>
<evidence type="ECO:0000313" key="5">
    <source>
        <dbReference type="EMBL" id="XCM83119.1"/>
    </source>
</evidence>
<sequence length="221" mass="23416">MSVTLSEEIMLLSLDDVSGTAKDRLTVGWPVVGGILLDLALRGRITVTNGVLAIADLTPTGEALLDGRLEMLAAWIPSKRKPKVGDWMMKDQQKAVAAAVESLCRRGLVAEERHKLLGLFPVKRYPEVDGSVERELRARLKAVVQAGAHPDERTAGLIALLHGSGLHRLAFPGVPGREVKPRMAEIAAGQWADGALREAIQAAQAAILAATTAAVVAASVS</sequence>
<keyword evidence="3" id="KW-0446">Lipid-binding</keyword>
<name>A0AAU8K323_9ACTN</name>
<dbReference type="KEGG" id="kcm:ABWK59_31450"/>
<dbReference type="GO" id="GO:0005737">
    <property type="term" value="C:cytoplasm"/>
    <property type="evidence" value="ECO:0007669"/>
    <property type="project" value="UniProtKB-ARBA"/>
</dbReference>
<dbReference type="GO" id="GO:0012505">
    <property type="term" value="C:endomembrane system"/>
    <property type="evidence" value="ECO:0007669"/>
    <property type="project" value="UniProtKB-ARBA"/>
</dbReference>
<keyword evidence="4" id="KW-0472">Membrane</keyword>
<evidence type="ECO:0000256" key="2">
    <source>
        <dbReference type="ARBA" id="ARBA00023034"/>
    </source>
</evidence>
<comment type="subcellular location">
    <subcellularLocation>
        <location evidence="1">Golgi apparatus membrane</location>
        <topology evidence="1">Peripheral membrane protein</topology>
        <orientation evidence="1">Cytoplasmic side</orientation>
    </subcellularLocation>
</comment>
<evidence type="ECO:0000256" key="4">
    <source>
        <dbReference type="ARBA" id="ARBA00023136"/>
    </source>
</evidence>
<dbReference type="Gene3D" id="1.10.3630.10">
    <property type="entry name" value="yeast vps74-n-term truncation variant domain like"/>
    <property type="match status" value="1"/>
</dbReference>
<dbReference type="Pfam" id="PF05719">
    <property type="entry name" value="GPP34"/>
    <property type="match status" value="1"/>
</dbReference>
<evidence type="ECO:0000256" key="3">
    <source>
        <dbReference type="ARBA" id="ARBA00023121"/>
    </source>
</evidence>
<reference evidence="5" key="1">
    <citation type="submission" date="2024-06" db="EMBL/GenBank/DDBJ databases">
        <title>The genome sequences of Kitasatospora sp. strain HUAS MG31.</title>
        <authorList>
            <person name="Mo P."/>
        </authorList>
    </citation>
    <scope>NUCLEOTIDE SEQUENCE</scope>
    <source>
        <strain evidence="5">HUAS MG31</strain>
    </source>
</reference>
<dbReference type="GO" id="GO:0070273">
    <property type="term" value="F:phosphatidylinositol-4-phosphate binding"/>
    <property type="evidence" value="ECO:0007669"/>
    <property type="project" value="InterPro"/>
</dbReference>
<dbReference type="EMBL" id="CP159872">
    <property type="protein sequence ID" value="XCM83119.1"/>
    <property type="molecule type" value="Genomic_DNA"/>
</dbReference>
<gene>
    <name evidence="5" type="ORF">ABWK59_31450</name>
</gene>
<dbReference type="AlphaFoldDB" id="A0AAU8K323"/>